<dbReference type="EMBL" id="CM004401">
    <property type="protein sequence ID" value="KAG8637937.1"/>
    <property type="molecule type" value="Genomic_DNA"/>
</dbReference>
<gene>
    <name evidence="1" type="ORF">MANES_15G176249v8</name>
</gene>
<organism evidence="1 2">
    <name type="scientific">Manihot esculenta</name>
    <name type="common">Cassava</name>
    <name type="synonym">Jatropha manihot</name>
    <dbReference type="NCBI Taxonomy" id="3983"/>
    <lineage>
        <taxon>Eukaryota</taxon>
        <taxon>Viridiplantae</taxon>
        <taxon>Streptophyta</taxon>
        <taxon>Embryophyta</taxon>
        <taxon>Tracheophyta</taxon>
        <taxon>Spermatophyta</taxon>
        <taxon>Magnoliopsida</taxon>
        <taxon>eudicotyledons</taxon>
        <taxon>Gunneridae</taxon>
        <taxon>Pentapetalae</taxon>
        <taxon>rosids</taxon>
        <taxon>fabids</taxon>
        <taxon>Malpighiales</taxon>
        <taxon>Euphorbiaceae</taxon>
        <taxon>Crotonoideae</taxon>
        <taxon>Manihoteae</taxon>
        <taxon>Manihot</taxon>
    </lineage>
</organism>
<protein>
    <submittedName>
        <fullName evidence="1">Uncharacterized protein</fullName>
    </submittedName>
</protein>
<dbReference type="Proteomes" id="UP000091857">
    <property type="component" value="Chromosome 15"/>
</dbReference>
<reference evidence="2" key="1">
    <citation type="journal article" date="2016" name="Nat. Biotechnol.">
        <title>Sequencing wild and cultivated cassava and related species reveals extensive interspecific hybridization and genetic diversity.</title>
        <authorList>
            <person name="Bredeson J.V."/>
            <person name="Lyons J.B."/>
            <person name="Prochnik S.E."/>
            <person name="Wu G.A."/>
            <person name="Ha C.M."/>
            <person name="Edsinger-Gonzales E."/>
            <person name="Grimwood J."/>
            <person name="Schmutz J."/>
            <person name="Rabbi I.Y."/>
            <person name="Egesi C."/>
            <person name="Nauluvula P."/>
            <person name="Lebot V."/>
            <person name="Ndunguru J."/>
            <person name="Mkamilo G."/>
            <person name="Bart R.S."/>
            <person name="Setter T.L."/>
            <person name="Gleadow R.M."/>
            <person name="Kulakow P."/>
            <person name="Ferguson M.E."/>
            <person name="Rounsley S."/>
            <person name="Rokhsar D.S."/>
        </authorList>
    </citation>
    <scope>NUCLEOTIDE SEQUENCE [LARGE SCALE GENOMIC DNA]</scope>
    <source>
        <strain evidence="2">cv. AM560-2</strain>
    </source>
</reference>
<name>A0ACB7GCA2_MANES</name>
<evidence type="ECO:0000313" key="2">
    <source>
        <dbReference type="Proteomes" id="UP000091857"/>
    </source>
</evidence>
<proteinExistence type="predicted"/>
<comment type="caution">
    <text evidence="1">The sequence shown here is derived from an EMBL/GenBank/DDBJ whole genome shotgun (WGS) entry which is preliminary data.</text>
</comment>
<accession>A0ACB7GCA2</accession>
<keyword evidence="2" id="KW-1185">Reference proteome</keyword>
<evidence type="ECO:0000313" key="1">
    <source>
        <dbReference type="EMBL" id="KAG8637937.1"/>
    </source>
</evidence>
<sequence length="80" mass="9633">MDLPFEDLRLSSRVRSITSIMPRHYRKKFTILSTHVFNFQALAWYLKSALQNKDSISQACMIQIIRKARKDLRRKDRKQH</sequence>